<dbReference type="PRINTS" id="PR00149">
    <property type="entry name" value="FUMRATELYASE"/>
</dbReference>
<evidence type="ECO:0000313" key="3">
    <source>
        <dbReference type="EMBL" id="AXJ01672.1"/>
    </source>
</evidence>
<dbReference type="FunFam" id="1.20.200.10:FF:000014">
    <property type="entry name" value="3-carboxy-cis,cis-muconate cycloisomerase"/>
    <property type="match status" value="1"/>
</dbReference>
<organism evidence="3 4">
    <name type="scientific">Cyclonatronum proteinivorum</name>
    <dbReference type="NCBI Taxonomy" id="1457365"/>
    <lineage>
        <taxon>Bacteria</taxon>
        <taxon>Pseudomonadati</taxon>
        <taxon>Balneolota</taxon>
        <taxon>Balneolia</taxon>
        <taxon>Balneolales</taxon>
        <taxon>Cyclonatronaceae</taxon>
        <taxon>Cyclonatronum</taxon>
    </lineage>
</organism>
<dbReference type="Gene3D" id="1.20.200.10">
    <property type="entry name" value="Fumarase/aspartase (Central domain)"/>
    <property type="match status" value="1"/>
</dbReference>
<sequence length="444" mass="49345">MYSFTYFQDMFSDAAMRQVFSEESRIQKWLETEVALAVAQEQLGIIPQGTSDKIKTAAKVQHIDQAAMKAEFDRVGFPILPFVHQLNKACDAETARWVHYGATTQDILDTGTVLQMRDGLHIAESYLNQIIQSLADLSRKHRDTPMAGRTFQQLAAPITFGYKAAVWLDEMLRHRERIQQLKHRLLVGQCSGAVGTFATLGDQGLKVQELMMAALDLAVPDVSWHVARDTWAELTSVFAMMAATLAKIAQEIAILMRSEIGELSEPFEQGRGASTTLPQKRNPITCEPIIANAHKLRELSSSQLTSMIQEHERGALGQMHLEWMVIPESFLLISGSLKHSAFILKNLVVAEQQMKDNILLSGGLIMSEAAMMGLAPKIGKKKAHDLVYSAAGKAWDEKKSLKEALMENEEITTLLTESDIDTLLDPLNYVGVAPQMVDRVLAKV</sequence>
<name>A0A345UMH0_9BACT</name>
<dbReference type="Pfam" id="PF10397">
    <property type="entry name" value="ADSL_C"/>
    <property type="match status" value="1"/>
</dbReference>
<reference evidence="3 4" key="1">
    <citation type="submission" date="2018-03" db="EMBL/GenBank/DDBJ databases">
        <title>Phenotypic and genomic properties of Cyclonatronum proteinivorum gen. nov., sp. nov., a haloalkaliphilic bacteroidete from soda lakes possessing Na+-translocating rhodopsin.</title>
        <authorList>
            <person name="Toshchakov S.V."/>
            <person name="Korzhenkov A."/>
            <person name="Samarov N.I."/>
            <person name="Kublanov I.V."/>
            <person name="Muntyan M.S."/>
            <person name="Sorokin D.Y."/>
        </authorList>
    </citation>
    <scope>NUCLEOTIDE SEQUENCE [LARGE SCALE GENOMIC DNA]</scope>
    <source>
        <strain evidence="3 4">Omega</strain>
    </source>
</reference>
<dbReference type="InterPro" id="IPR019468">
    <property type="entry name" value="AdenyloSucc_lyase_C"/>
</dbReference>
<comment type="similarity">
    <text evidence="1">Belongs to the class-II fumarase/aspartase family.</text>
</comment>
<feature type="domain" description="Adenylosuccinate lyase C-terminal" evidence="2">
    <location>
        <begin position="362"/>
        <end position="441"/>
    </location>
</feature>
<dbReference type="SUPFAM" id="SSF48557">
    <property type="entry name" value="L-aspartase-like"/>
    <property type="match status" value="1"/>
</dbReference>
<keyword evidence="3" id="KW-0413">Isomerase</keyword>
<accession>A0A345UMH0</accession>
<dbReference type="AlphaFoldDB" id="A0A345UMH0"/>
<dbReference type="KEGG" id="cprv:CYPRO_2430"/>
<dbReference type="PANTHER" id="PTHR43172:SF2">
    <property type="entry name" value="ADENYLOSUCCINATE LYASE C-TERMINAL DOMAIN-CONTAINING PROTEIN"/>
    <property type="match status" value="1"/>
</dbReference>
<dbReference type="Gene3D" id="1.10.40.30">
    <property type="entry name" value="Fumarase/aspartase (C-terminal domain)"/>
    <property type="match status" value="1"/>
</dbReference>
<dbReference type="InterPro" id="IPR022761">
    <property type="entry name" value="Fumarate_lyase_N"/>
</dbReference>
<dbReference type="InterPro" id="IPR008948">
    <property type="entry name" value="L-Aspartase-like"/>
</dbReference>
<dbReference type="SMART" id="SM00998">
    <property type="entry name" value="ADSL_C"/>
    <property type="match status" value="1"/>
</dbReference>
<dbReference type="CDD" id="cd01597">
    <property type="entry name" value="pCLME"/>
    <property type="match status" value="1"/>
</dbReference>
<dbReference type="RefSeq" id="WP_114984835.1">
    <property type="nucleotide sequence ID" value="NZ_CP027806.1"/>
</dbReference>
<dbReference type="EMBL" id="CP027806">
    <property type="protein sequence ID" value="AXJ01672.1"/>
    <property type="molecule type" value="Genomic_DNA"/>
</dbReference>
<dbReference type="PANTHER" id="PTHR43172">
    <property type="entry name" value="ADENYLOSUCCINATE LYASE"/>
    <property type="match status" value="1"/>
</dbReference>
<gene>
    <name evidence="3" type="ORF">CYPRO_2430</name>
</gene>
<protein>
    <submittedName>
        <fullName evidence="3">3-carboxy-cis,cis-muconate cycloisomerase</fullName>
        <ecNumber evidence="3">5.5.1.2</ecNumber>
    </submittedName>
</protein>
<evidence type="ECO:0000313" key="4">
    <source>
        <dbReference type="Proteomes" id="UP000254808"/>
    </source>
</evidence>
<dbReference type="EC" id="5.5.1.2" evidence="3"/>
<proteinExistence type="inferred from homology"/>
<dbReference type="PRINTS" id="PR00145">
    <property type="entry name" value="ARGSUCLYASE"/>
</dbReference>
<dbReference type="Proteomes" id="UP000254808">
    <property type="component" value="Chromosome"/>
</dbReference>
<dbReference type="OrthoDB" id="9768878at2"/>
<dbReference type="InterPro" id="IPR000362">
    <property type="entry name" value="Fumarate_lyase_fam"/>
</dbReference>
<keyword evidence="4" id="KW-1185">Reference proteome</keyword>
<evidence type="ECO:0000259" key="2">
    <source>
        <dbReference type="SMART" id="SM00998"/>
    </source>
</evidence>
<dbReference type="Pfam" id="PF00206">
    <property type="entry name" value="Lyase_1"/>
    <property type="match status" value="1"/>
</dbReference>
<evidence type="ECO:0000256" key="1">
    <source>
        <dbReference type="ARBA" id="ARBA00034772"/>
    </source>
</evidence>
<dbReference type="GO" id="GO:0047472">
    <property type="term" value="F:3-carboxy-cis,cis-muconate cycloisomerase activity"/>
    <property type="evidence" value="ECO:0007669"/>
    <property type="project" value="UniProtKB-EC"/>
</dbReference>